<dbReference type="Proteomes" id="UP001597601">
    <property type="component" value="Unassembled WGS sequence"/>
</dbReference>
<dbReference type="PANTHER" id="PTHR42852:SF17">
    <property type="entry name" value="THIOREDOXIN-LIKE PROTEIN HI_1115"/>
    <property type="match status" value="1"/>
</dbReference>
<organism evidence="2 3">
    <name type="scientific">Mucilaginibacter antarcticus</name>
    <dbReference type="NCBI Taxonomy" id="1855725"/>
    <lineage>
        <taxon>Bacteria</taxon>
        <taxon>Pseudomonadati</taxon>
        <taxon>Bacteroidota</taxon>
        <taxon>Sphingobacteriia</taxon>
        <taxon>Sphingobacteriales</taxon>
        <taxon>Sphingobacteriaceae</taxon>
        <taxon>Mucilaginibacter</taxon>
    </lineage>
</organism>
<sequence>MSKSSIFSSMKNWLTVRNLLNGLFFTALLLVLFNPAAKVLVIRGLMKIGLFQPGVTTTRNPAVPDISFIDSKGKTISLSTLKGKVVFINFWATWCPPCIAEMTSINDLHQQFKADQNIIFLMVDADHAFNKSVPFMEKHQYGLSVYAATSNVPASIYNGSLPTTVILDKEGRLVFHHEGAADYTNSKFINYLTMLAANN</sequence>
<name>A0ABW5XU07_9SPHI</name>
<evidence type="ECO:0000313" key="3">
    <source>
        <dbReference type="Proteomes" id="UP001597601"/>
    </source>
</evidence>
<protein>
    <submittedName>
        <fullName evidence="2">TlpA family protein disulfide reductase</fullName>
    </submittedName>
</protein>
<dbReference type="SUPFAM" id="SSF52833">
    <property type="entry name" value="Thioredoxin-like"/>
    <property type="match status" value="1"/>
</dbReference>
<reference evidence="3" key="1">
    <citation type="journal article" date="2019" name="Int. J. Syst. Evol. Microbiol.">
        <title>The Global Catalogue of Microorganisms (GCM) 10K type strain sequencing project: providing services to taxonomists for standard genome sequencing and annotation.</title>
        <authorList>
            <consortium name="The Broad Institute Genomics Platform"/>
            <consortium name="The Broad Institute Genome Sequencing Center for Infectious Disease"/>
            <person name="Wu L."/>
            <person name="Ma J."/>
        </authorList>
    </citation>
    <scope>NUCLEOTIDE SEQUENCE [LARGE SCALE GENOMIC DNA]</scope>
    <source>
        <strain evidence="3">KCTC 52232</strain>
    </source>
</reference>
<keyword evidence="3" id="KW-1185">Reference proteome</keyword>
<dbReference type="EMBL" id="JBHUON010000025">
    <property type="protein sequence ID" value="MFD2866400.1"/>
    <property type="molecule type" value="Genomic_DNA"/>
</dbReference>
<dbReference type="InterPro" id="IPR013766">
    <property type="entry name" value="Thioredoxin_domain"/>
</dbReference>
<dbReference type="RefSeq" id="WP_377129996.1">
    <property type="nucleotide sequence ID" value="NZ_JBHUON010000025.1"/>
</dbReference>
<dbReference type="PROSITE" id="PS51352">
    <property type="entry name" value="THIOREDOXIN_2"/>
    <property type="match status" value="1"/>
</dbReference>
<gene>
    <name evidence="2" type="ORF">ACFSYC_17015</name>
</gene>
<dbReference type="InterPro" id="IPR036249">
    <property type="entry name" value="Thioredoxin-like_sf"/>
</dbReference>
<dbReference type="CDD" id="cd02966">
    <property type="entry name" value="TlpA_like_family"/>
    <property type="match status" value="1"/>
</dbReference>
<comment type="caution">
    <text evidence="2">The sequence shown here is derived from an EMBL/GenBank/DDBJ whole genome shotgun (WGS) entry which is preliminary data.</text>
</comment>
<evidence type="ECO:0000313" key="2">
    <source>
        <dbReference type="EMBL" id="MFD2866400.1"/>
    </source>
</evidence>
<dbReference type="InterPro" id="IPR050553">
    <property type="entry name" value="Thioredoxin_ResA/DsbE_sf"/>
</dbReference>
<dbReference type="Pfam" id="PF08534">
    <property type="entry name" value="Redoxin"/>
    <property type="match status" value="1"/>
</dbReference>
<dbReference type="InterPro" id="IPR013740">
    <property type="entry name" value="Redoxin"/>
</dbReference>
<feature type="domain" description="Thioredoxin" evidence="1">
    <location>
        <begin position="57"/>
        <end position="197"/>
    </location>
</feature>
<dbReference type="Gene3D" id="3.40.30.10">
    <property type="entry name" value="Glutaredoxin"/>
    <property type="match status" value="1"/>
</dbReference>
<accession>A0ABW5XU07</accession>
<evidence type="ECO:0000259" key="1">
    <source>
        <dbReference type="PROSITE" id="PS51352"/>
    </source>
</evidence>
<dbReference type="PANTHER" id="PTHR42852">
    <property type="entry name" value="THIOL:DISULFIDE INTERCHANGE PROTEIN DSBE"/>
    <property type="match status" value="1"/>
</dbReference>
<proteinExistence type="predicted"/>